<dbReference type="EMBL" id="VTPC01090168">
    <property type="protein sequence ID" value="KAF2884463.1"/>
    <property type="molecule type" value="Genomic_DNA"/>
</dbReference>
<dbReference type="SUPFAM" id="SSF51445">
    <property type="entry name" value="(Trans)glycosidases"/>
    <property type="match status" value="2"/>
</dbReference>
<evidence type="ECO:0000313" key="15">
    <source>
        <dbReference type="Proteomes" id="UP000801492"/>
    </source>
</evidence>
<dbReference type="InterPro" id="IPR048395">
    <property type="entry name" value="Glyco_hydro_31_C"/>
</dbReference>
<name>A0A8K0CH66_IGNLU</name>
<dbReference type="Proteomes" id="UP000801492">
    <property type="component" value="Unassembled WGS sequence"/>
</dbReference>
<keyword evidence="6" id="KW-0256">Endoplasmic reticulum</keyword>
<keyword evidence="7" id="KW-0325">Glycoprotein</keyword>
<feature type="domain" description="Glycosyl hydrolase family 31 C-terminal" evidence="13">
    <location>
        <begin position="637"/>
        <end position="726"/>
    </location>
</feature>
<feature type="chain" id="PRO_5035458973" description="Glucosidase II subunit alpha" evidence="10">
    <location>
        <begin position="27"/>
        <end position="1669"/>
    </location>
</feature>
<feature type="domain" description="Glycoside hydrolase family 31 TIM barrel" evidence="11">
    <location>
        <begin position="305"/>
        <end position="628"/>
    </location>
</feature>
<evidence type="ECO:0000256" key="3">
    <source>
        <dbReference type="ARBA" id="ARBA00007806"/>
    </source>
</evidence>
<feature type="domain" description="Glycoside hydrolase family 31 N-terminal" evidence="12">
    <location>
        <begin position="925"/>
        <end position="1061"/>
    </location>
</feature>
<evidence type="ECO:0000259" key="13">
    <source>
        <dbReference type="Pfam" id="PF21365"/>
    </source>
</evidence>
<evidence type="ECO:0000256" key="4">
    <source>
        <dbReference type="ARBA" id="ARBA00022729"/>
    </source>
</evidence>
<evidence type="ECO:0000256" key="9">
    <source>
        <dbReference type="ARBA" id="ARBA00042895"/>
    </source>
</evidence>
<feature type="domain" description="Glycoside hydrolase family 31 N-terminal" evidence="12">
    <location>
        <begin position="105"/>
        <end position="259"/>
    </location>
</feature>
<dbReference type="GO" id="GO:0005783">
    <property type="term" value="C:endoplasmic reticulum"/>
    <property type="evidence" value="ECO:0007669"/>
    <property type="project" value="UniProtKB-SubCell"/>
</dbReference>
<protein>
    <recommendedName>
        <fullName evidence="9">Glucosidase II subunit alpha</fullName>
    </recommendedName>
</protein>
<feature type="domain" description="Glycosyl hydrolase family 31 C-terminal" evidence="13">
    <location>
        <begin position="1444"/>
        <end position="1533"/>
    </location>
</feature>
<gene>
    <name evidence="14" type="ORF">ILUMI_21711</name>
</gene>
<dbReference type="Gene3D" id="3.20.20.80">
    <property type="entry name" value="Glycosidases"/>
    <property type="match status" value="4"/>
</dbReference>
<keyword evidence="4 10" id="KW-0732">Signal</keyword>
<evidence type="ECO:0000256" key="10">
    <source>
        <dbReference type="SAM" id="SignalP"/>
    </source>
</evidence>
<evidence type="ECO:0000259" key="11">
    <source>
        <dbReference type="Pfam" id="PF01055"/>
    </source>
</evidence>
<comment type="subcellular location">
    <subcellularLocation>
        <location evidence="1">Endoplasmic reticulum</location>
    </subcellularLocation>
</comment>
<keyword evidence="8" id="KW-0326">Glycosidase</keyword>
<evidence type="ECO:0000256" key="1">
    <source>
        <dbReference type="ARBA" id="ARBA00004240"/>
    </source>
</evidence>
<dbReference type="Gene3D" id="2.60.40.1760">
    <property type="entry name" value="glycosyl hydrolase (family 31)"/>
    <property type="match status" value="2"/>
</dbReference>
<feature type="domain" description="Glycoside hydrolase family 31 TIM barrel" evidence="11">
    <location>
        <begin position="1107"/>
        <end position="1435"/>
    </location>
</feature>
<proteinExistence type="inferred from homology"/>
<reference evidence="14" key="1">
    <citation type="submission" date="2019-08" db="EMBL/GenBank/DDBJ databases">
        <title>The genome of the North American firefly Photinus pyralis.</title>
        <authorList>
            <consortium name="Photinus pyralis genome working group"/>
            <person name="Fallon T.R."/>
            <person name="Sander Lower S.E."/>
            <person name="Weng J.-K."/>
        </authorList>
    </citation>
    <scope>NUCLEOTIDE SEQUENCE</scope>
    <source>
        <strain evidence="14">TRF0915ILg1</strain>
        <tissue evidence="14">Whole body</tissue>
    </source>
</reference>
<organism evidence="14 15">
    <name type="scientific">Ignelater luminosus</name>
    <name type="common">Cucubano</name>
    <name type="synonym">Pyrophorus luminosus</name>
    <dbReference type="NCBI Taxonomy" id="2038154"/>
    <lineage>
        <taxon>Eukaryota</taxon>
        <taxon>Metazoa</taxon>
        <taxon>Ecdysozoa</taxon>
        <taxon>Arthropoda</taxon>
        <taxon>Hexapoda</taxon>
        <taxon>Insecta</taxon>
        <taxon>Pterygota</taxon>
        <taxon>Neoptera</taxon>
        <taxon>Endopterygota</taxon>
        <taxon>Coleoptera</taxon>
        <taxon>Polyphaga</taxon>
        <taxon>Elateriformia</taxon>
        <taxon>Elateroidea</taxon>
        <taxon>Elateridae</taxon>
        <taxon>Agrypninae</taxon>
        <taxon>Pyrophorini</taxon>
        <taxon>Ignelater</taxon>
    </lineage>
</organism>
<evidence type="ECO:0000313" key="14">
    <source>
        <dbReference type="EMBL" id="KAF2884463.1"/>
    </source>
</evidence>
<dbReference type="Pfam" id="PF01055">
    <property type="entry name" value="Glyco_hydro_31_2nd"/>
    <property type="match status" value="2"/>
</dbReference>
<dbReference type="SUPFAM" id="SSF51011">
    <property type="entry name" value="Glycosyl hydrolase domain"/>
    <property type="match status" value="2"/>
</dbReference>
<comment type="pathway">
    <text evidence="2">Glycan metabolism; N-glycan metabolism.</text>
</comment>
<evidence type="ECO:0000256" key="8">
    <source>
        <dbReference type="ARBA" id="ARBA00023295"/>
    </source>
</evidence>
<dbReference type="GO" id="GO:0030246">
    <property type="term" value="F:carbohydrate binding"/>
    <property type="evidence" value="ECO:0007669"/>
    <property type="project" value="InterPro"/>
</dbReference>
<dbReference type="GO" id="GO:0090599">
    <property type="term" value="F:alpha-glucosidase activity"/>
    <property type="evidence" value="ECO:0007669"/>
    <property type="project" value="TreeGrafter"/>
</dbReference>
<evidence type="ECO:0000256" key="6">
    <source>
        <dbReference type="ARBA" id="ARBA00022824"/>
    </source>
</evidence>
<dbReference type="InterPro" id="IPR013780">
    <property type="entry name" value="Glyco_hydro_b"/>
</dbReference>
<comment type="caution">
    <text evidence="14">The sequence shown here is derived from an EMBL/GenBank/DDBJ whole genome shotgun (WGS) entry which is preliminary data.</text>
</comment>
<dbReference type="InterPro" id="IPR011013">
    <property type="entry name" value="Gal_mutarotase_sf_dom"/>
</dbReference>
<dbReference type="PANTHER" id="PTHR22762">
    <property type="entry name" value="ALPHA-GLUCOSIDASE"/>
    <property type="match status" value="1"/>
</dbReference>
<dbReference type="Pfam" id="PF13802">
    <property type="entry name" value="Gal_mutarotas_2"/>
    <property type="match status" value="2"/>
</dbReference>
<feature type="signal peptide" evidence="10">
    <location>
        <begin position="1"/>
        <end position="26"/>
    </location>
</feature>
<dbReference type="GO" id="GO:0005975">
    <property type="term" value="P:carbohydrate metabolic process"/>
    <property type="evidence" value="ECO:0007669"/>
    <property type="project" value="InterPro"/>
</dbReference>
<sequence>MYFNVNKKVTILFVLTLQLLIGVASGKTCDETFCGKLRRSSTGYPSYNLDLDTVAVEYDTLTANLTSHDGSHNLLLELDFEDIDIDEFVPPILRLAIIDSDLQEQLDNITFLNHVTKSPIVFYKATNETIVVSSGSSKAILYSNPFKMETYFENKLVSVVNGNGRLVIEGDLLNGVAAMDVSFAGAQNAYGIPLHAENLALRTTTDGTMDPYRLYNHNSGQYKLKSTEALHSAVPLLYTHGREQSAGVLWISYSDLWIDITHGDNHIETYFMDEKPFFHILLYNGPTIADAVLQGGQNRVTPIIMPQYFALGYHQSRNSYANENEVLSVIDKFNRDQLPLESVWLDSNYTDNGKYFTWDPIRFPNPINLQNQLATQNRSLVVTIGPHIKVEKGYFVHEEASSNGFYVTNPDGSDYVGKYLSGSSCSYIDFFNSKALIFYASLLTRETFKASNLHVFFDLNEPTVFENEEHENTLPSDVLHQKFLPHRYLHNMYGTIPVLMTAGNDGYQERSFTPSLSHSVFEDNVGPLLTGDNYANWEHLQISFPMCLSEALVNMNMCGANVGGFKGIPDEELYQRWYQAGAWLPFYRAHFAADVPPREPFMYPENVKARVRKALYQRYAHLPVWYTLFWENVHNFKPIIRPLFYHYPKEEATFVIDQELLLGANILAAPILKRGAFMLTVYLPGGESELWYNIDDNYKVLRGTGHQLMYVNLDSVPVFYRGGAIITRKDTPRLTSAETVNDPYTLYVCLNTTNEASGTLYVDDYKTYSYFFQNKFLYIGFSFTDSSLYAYKIVEDADYDGAAPVGEVVILNPPKNVIGVQLHVNDRISDNLLTCALSQKTCDETFCGPLRKSPEGYPRYNLDLSTVSIKGRELTGNLTSEDGSRKLYLSLTYHTSRKIGLLISDITLMRLLKTTHSINHELPIPLSVRKVTNETIVLTADNGTTVIYSNPFLIKSYYKDELVFVINGNGRLVVQNISLALDVTSHDVQQAYGIPLHADNLALRTTTDGKTDPYRLYNINTGQYKLKSTEALHTSVALLYTHGKTHAGAISWNSNSQTWIDITHEADRIETYFMSEFPFILVSLMNGPTIANVIAQAADQMDSPYLMPRYFALGYHQSRNSYTSESEVLNVINNFNTNNLPLESLWLDISHTDSGKYFTWDPIRFSNPIKLLDQLASDNRSLVVTVGPQIKREKGYFLHEEALLKGFYIRNKDGSDYIGKCPSGDCSYIEFYNTDASEYYSSLYTIESFKADNLHFFLDLNEPTVLNNEEYENTLPPSLPRKLFQASIPHGYMHNTYSTQHLFSAYIGKFPTMTEIRPFIATHSHSVIDENFSPLITGDNYASWEHLQISFPMCLSAALVTINMCRANVGGFTGIPDEELYQRWYQAGVWLPFYRAHFAADVPPREPYVYSDKVKDRVRRAMYQRYAHLPIWYTLFWENIKFFKPVIRPLVYHYPKEEETYAIDNQLLLGADILAAPVLKRGAFIVSIYLPGGGSELWYNIDDNYKAFRGTGHQIVYVNLDSVPVFYRGGSIIARKDTPRLTSEATVSDPYTLYICLNATNGASGTLYVDDYKTMSYYWKYQYLYVGFSFTDNSLYAYKIHENADYEGAAPIGEIVIVNPPKNIAKVRLERKNEVKNCSGSIAYSNGGNVLKLTNLSLNIREPFKLKLL</sequence>
<dbReference type="OrthoDB" id="3237269at2759"/>
<dbReference type="GO" id="GO:0006491">
    <property type="term" value="P:N-glycan processing"/>
    <property type="evidence" value="ECO:0007669"/>
    <property type="project" value="TreeGrafter"/>
</dbReference>
<dbReference type="InterPro" id="IPR025887">
    <property type="entry name" value="Glyco_hydro_31_N_dom"/>
</dbReference>
<dbReference type="Pfam" id="PF21365">
    <property type="entry name" value="Glyco_hydro_31_3rd"/>
    <property type="match status" value="2"/>
</dbReference>
<dbReference type="InterPro" id="IPR017853">
    <property type="entry name" value="GH"/>
</dbReference>
<evidence type="ECO:0000256" key="7">
    <source>
        <dbReference type="ARBA" id="ARBA00023180"/>
    </source>
</evidence>
<keyword evidence="15" id="KW-1185">Reference proteome</keyword>
<comment type="similarity">
    <text evidence="3">Belongs to the glycosyl hydrolase 31 family.</text>
</comment>
<evidence type="ECO:0000259" key="12">
    <source>
        <dbReference type="Pfam" id="PF13802"/>
    </source>
</evidence>
<dbReference type="Gene3D" id="2.60.40.1180">
    <property type="entry name" value="Golgi alpha-mannosidase II"/>
    <property type="match status" value="4"/>
</dbReference>
<evidence type="ECO:0000256" key="2">
    <source>
        <dbReference type="ARBA" id="ARBA00004833"/>
    </source>
</evidence>
<dbReference type="InterPro" id="IPR000322">
    <property type="entry name" value="Glyco_hydro_31_TIM"/>
</dbReference>
<dbReference type="PANTHER" id="PTHR22762:SF54">
    <property type="entry name" value="BCDNA.GH04962"/>
    <property type="match status" value="1"/>
</dbReference>
<keyword evidence="5" id="KW-0378">Hydrolase</keyword>
<accession>A0A8K0CH66</accession>
<dbReference type="SUPFAM" id="SSF74650">
    <property type="entry name" value="Galactose mutarotase-like"/>
    <property type="match status" value="1"/>
</dbReference>
<evidence type="ECO:0000256" key="5">
    <source>
        <dbReference type="ARBA" id="ARBA00022801"/>
    </source>
</evidence>